<accession>A0AAU7E6T1</accession>
<comment type="subcellular location">
    <subcellularLocation>
        <location evidence="9">Cytoplasm</location>
    </subcellularLocation>
</comment>
<dbReference type="InterPro" id="IPR023546">
    <property type="entry name" value="MGMT"/>
</dbReference>
<dbReference type="Pfam" id="PF01035">
    <property type="entry name" value="DNA_binding_1"/>
    <property type="match status" value="1"/>
</dbReference>
<dbReference type="InterPro" id="IPR001497">
    <property type="entry name" value="MethylDNA_cys_MeTrfase_AS"/>
</dbReference>
<evidence type="ECO:0000256" key="1">
    <source>
        <dbReference type="ARBA" id="ARBA00001286"/>
    </source>
</evidence>
<keyword evidence="3 9" id="KW-0963">Cytoplasm</keyword>
<dbReference type="InterPro" id="IPR036388">
    <property type="entry name" value="WH-like_DNA-bd_sf"/>
</dbReference>
<evidence type="ECO:0000256" key="3">
    <source>
        <dbReference type="ARBA" id="ARBA00022490"/>
    </source>
</evidence>
<keyword evidence="4 9" id="KW-0489">Methyltransferase</keyword>
<keyword evidence="6 9" id="KW-0227">DNA damage</keyword>
<dbReference type="SUPFAM" id="SSF46767">
    <property type="entry name" value="Methylated DNA-protein cysteine methyltransferase, C-terminal domain"/>
    <property type="match status" value="1"/>
</dbReference>
<dbReference type="GO" id="GO:0003908">
    <property type="term" value="F:methylated-DNA-[protein]-cysteine S-methyltransferase activity"/>
    <property type="evidence" value="ECO:0007669"/>
    <property type="project" value="UniProtKB-UniRule"/>
</dbReference>
<proteinExistence type="inferred from homology"/>
<dbReference type="AlphaFoldDB" id="A0AAU7E6T1"/>
<evidence type="ECO:0000256" key="5">
    <source>
        <dbReference type="ARBA" id="ARBA00022679"/>
    </source>
</evidence>
<comment type="function">
    <text evidence="9">Involved in the cellular defense against the biological effects of O6-methylguanine (O6-MeG) and O4-methylthymine (O4-MeT) in DNA. Repairs the methylated nucleobase in DNA by stoichiometrically transferring the methyl group to a cysteine residue in the enzyme. This is a suicide reaction: the enzyme is irreversibly inactivated.</text>
</comment>
<evidence type="ECO:0000256" key="4">
    <source>
        <dbReference type="ARBA" id="ARBA00022603"/>
    </source>
</evidence>
<dbReference type="GO" id="GO:0005737">
    <property type="term" value="C:cytoplasm"/>
    <property type="evidence" value="ECO:0007669"/>
    <property type="project" value="UniProtKB-SubCell"/>
</dbReference>
<dbReference type="EMBL" id="CP155620">
    <property type="protein sequence ID" value="XBJ28716.1"/>
    <property type="molecule type" value="Genomic_DNA"/>
</dbReference>
<organism evidence="12">
    <name type="scientific">Campylobacter sp. CCS1377</name>
    <dbReference type="NCBI Taxonomy" id="3158229"/>
    <lineage>
        <taxon>Bacteria</taxon>
        <taxon>Pseudomonadati</taxon>
        <taxon>Campylobacterota</taxon>
        <taxon>Epsilonproteobacteria</taxon>
        <taxon>Campylobacterales</taxon>
        <taxon>Campylobacteraceae</taxon>
        <taxon>Campylobacter</taxon>
    </lineage>
</organism>
<comment type="miscellaneous">
    <text evidence="9">This enzyme catalyzes only one turnover and therefore is not strictly catalytic. According to one definition, an enzyme is a biocatalyst that acts repeatedly and over many reaction cycles.</text>
</comment>
<feature type="domain" description="Methylated-DNA-[protein]-cysteine S-methyltransferase DNA binding" evidence="10">
    <location>
        <begin position="68"/>
        <end position="146"/>
    </location>
</feature>
<evidence type="ECO:0000256" key="6">
    <source>
        <dbReference type="ARBA" id="ARBA00022763"/>
    </source>
</evidence>
<dbReference type="GO" id="GO:0032259">
    <property type="term" value="P:methylation"/>
    <property type="evidence" value="ECO:0007669"/>
    <property type="project" value="UniProtKB-KW"/>
</dbReference>
<comment type="catalytic activity">
    <reaction evidence="8 9">
        <text>a 6-O-methyl-2'-deoxyguanosine in DNA + L-cysteinyl-[protein] = S-methyl-L-cysteinyl-[protein] + a 2'-deoxyguanosine in DNA</text>
        <dbReference type="Rhea" id="RHEA:24000"/>
        <dbReference type="Rhea" id="RHEA-COMP:10131"/>
        <dbReference type="Rhea" id="RHEA-COMP:10132"/>
        <dbReference type="Rhea" id="RHEA-COMP:11367"/>
        <dbReference type="Rhea" id="RHEA-COMP:11368"/>
        <dbReference type="ChEBI" id="CHEBI:29950"/>
        <dbReference type="ChEBI" id="CHEBI:82612"/>
        <dbReference type="ChEBI" id="CHEBI:85445"/>
        <dbReference type="ChEBI" id="CHEBI:85448"/>
        <dbReference type="EC" id="2.1.1.63"/>
    </reaction>
</comment>
<evidence type="ECO:0000256" key="9">
    <source>
        <dbReference type="HAMAP-Rule" id="MF_00772"/>
    </source>
</evidence>
<comment type="similarity">
    <text evidence="2 9">Belongs to the MGMT family.</text>
</comment>
<evidence type="ECO:0000259" key="11">
    <source>
        <dbReference type="Pfam" id="PF02870"/>
    </source>
</evidence>
<dbReference type="HAMAP" id="MF_00772">
    <property type="entry name" value="OGT"/>
    <property type="match status" value="1"/>
</dbReference>
<dbReference type="InterPro" id="IPR036217">
    <property type="entry name" value="MethylDNA_cys_MeTrfase_DNAb"/>
</dbReference>
<evidence type="ECO:0000313" key="12">
    <source>
        <dbReference type="EMBL" id="XBJ28716.1"/>
    </source>
</evidence>
<evidence type="ECO:0000259" key="10">
    <source>
        <dbReference type="Pfam" id="PF01035"/>
    </source>
</evidence>
<dbReference type="Gene3D" id="3.30.160.70">
    <property type="entry name" value="Methylated DNA-protein cysteine methyltransferase domain"/>
    <property type="match status" value="1"/>
</dbReference>
<dbReference type="Gene3D" id="1.10.10.10">
    <property type="entry name" value="Winged helix-like DNA-binding domain superfamily/Winged helix DNA-binding domain"/>
    <property type="match status" value="1"/>
</dbReference>
<name>A0AAU7E6T1_9BACT</name>
<dbReference type="SUPFAM" id="SSF53155">
    <property type="entry name" value="Methylated DNA-protein cysteine methyltransferase domain"/>
    <property type="match status" value="1"/>
</dbReference>
<dbReference type="Pfam" id="PF02870">
    <property type="entry name" value="Methyltransf_1N"/>
    <property type="match status" value="1"/>
</dbReference>
<evidence type="ECO:0000256" key="7">
    <source>
        <dbReference type="ARBA" id="ARBA00023204"/>
    </source>
</evidence>
<gene>
    <name evidence="12" type="ORF">AAH949_06340</name>
</gene>
<dbReference type="PANTHER" id="PTHR10815:SF13">
    <property type="entry name" value="METHYLATED-DNA--PROTEIN-CYSTEINE METHYLTRANSFERASE"/>
    <property type="match status" value="1"/>
</dbReference>
<dbReference type="InterPro" id="IPR008332">
    <property type="entry name" value="MethylG_MeTrfase_N"/>
</dbReference>
<dbReference type="EC" id="2.1.1.63" evidence="9"/>
<dbReference type="RefSeq" id="WP_134238029.1">
    <property type="nucleotide sequence ID" value="NZ_CP155620.1"/>
</dbReference>
<keyword evidence="5 9" id="KW-0808">Transferase</keyword>
<feature type="domain" description="Methylguanine DNA methyltransferase ribonuclease-like" evidence="11">
    <location>
        <begin position="1"/>
        <end position="63"/>
    </location>
</feature>
<dbReference type="NCBIfam" id="TIGR00589">
    <property type="entry name" value="ogt"/>
    <property type="match status" value="1"/>
</dbReference>
<reference evidence="12" key="1">
    <citation type="submission" date="2024-05" db="EMBL/GenBank/DDBJ databases">
        <title>Campylobacter coli isolated from environmental waters in Slovenia.</title>
        <authorList>
            <person name="Zautner A.E."/>
            <person name="Bunk B."/>
            <person name="Riedel T."/>
            <person name="Sproeer C."/>
        </authorList>
    </citation>
    <scope>NUCLEOTIDE SEQUENCE</scope>
    <source>
        <strain evidence="12">CCS1377</strain>
    </source>
</reference>
<dbReference type="PANTHER" id="PTHR10815">
    <property type="entry name" value="METHYLATED-DNA--PROTEIN-CYSTEINE METHYLTRANSFERASE"/>
    <property type="match status" value="1"/>
</dbReference>
<dbReference type="FunFam" id="1.10.10.10:FF:000214">
    <property type="entry name" value="Methylated-DNA--protein-cysteine methyltransferase"/>
    <property type="match status" value="1"/>
</dbReference>
<evidence type="ECO:0000256" key="2">
    <source>
        <dbReference type="ARBA" id="ARBA00008711"/>
    </source>
</evidence>
<comment type="catalytic activity">
    <reaction evidence="1 9">
        <text>a 4-O-methyl-thymidine in DNA + L-cysteinyl-[protein] = a thymidine in DNA + S-methyl-L-cysteinyl-[protein]</text>
        <dbReference type="Rhea" id="RHEA:53428"/>
        <dbReference type="Rhea" id="RHEA-COMP:10131"/>
        <dbReference type="Rhea" id="RHEA-COMP:10132"/>
        <dbReference type="Rhea" id="RHEA-COMP:13555"/>
        <dbReference type="Rhea" id="RHEA-COMP:13556"/>
        <dbReference type="ChEBI" id="CHEBI:29950"/>
        <dbReference type="ChEBI" id="CHEBI:82612"/>
        <dbReference type="ChEBI" id="CHEBI:137386"/>
        <dbReference type="ChEBI" id="CHEBI:137387"/>
        <dbReference type="EC" id="2.1.1.63"/>
    </reaction>
</comment>
<dbReference type="PROSITE" id="PS00374">
    <property type="entry name" value="MGMT"/>
    <property type="match status" value="1"/>
</dbReference>
<dbReference type="CDD" id="cd06445">
    <property type="entry name" value="ATase"/>
    <property type="match status" value="1"/>
</dbReference>
<dbReference type="GO" id="GO:0006307">
    <property type="term" value="P:DNA alkylation repair"/>
    <property type="evidence" value="ECO:0007669"/>
    <property type="project" value="UniProtKB-UniRule"/>
</dbReference>
<protein>
    <recommendedName>
        <fullName evidence="9">Methylated-DNA--protein-cysteine methyltransferase</fullName>
        <ecNumber evidence="9">2.1.1.63</ecNumber>
    </recommendedName>
    <alternativeName>
        <fullName evidence="9">6-O-methylguanine-DNA methyltransferase</fullName>
        <shortName evidence="9">MGMT</shortName>
    </alternativeName>
    <alternativeName>
        <fullName evidence="9">O-6-methylguanine-DNA-alkyltransferase</fullName>
    </alternativeName>
</protein>
<dbReference type="InterPro" id="IPR036631">
    <property type="entry name" value="MGMT_N_sf"/>
</dbReference>
<evidence type="ECO:0000256" key="8">
    <source>
        <dbReference type="ARBA" id="ARBA00049348"/>
    </source>
</evidence>
<dbReference type="InterPro" id="IPR014048">
    <property type="entry name" value="MethylDNA_cys_MeTrfase_DNA-bd"/>
</dbReference>
<keyword evidence="7 9" id="KW-0234">DNA repair</keyword>
<sequence>MFKIYYSTPFCYLSLQSDGKTLIQLDFCDDKGEEKSCEILLQACKELDLYFLGKLKKFSIPLRVQGSKFEQKVYQALMQIPYGKTATYKEIAQNINHPKAFRAVGNANSKNQLPIFIPCHRVVASNGIGGYNGGIKIKKFLMELERKFI</sequence>
<feature type="active site" description="Nucleophile; methyl group acceptor" evidence="9">
    <location>
        <position position="119"/>
    </location>
</feature>